<dbReference type="InterPro" id="IPR032710">
    <property type="entry name" value="NTF2-like_dom_sf"/>
</dbReference>
<dbReference type="InterPro" id="IPR009959">
    <property type="entry name" value="Cyclase_SnoaL-like"/>
</dbReference>
<proteinExistence type="predicted"/>
<reference evidence="1 2" key="1">
    <citation type="submission" date="2020-03" db="EMBL/GenBank/DDBJ databases">
        <title>Two novel Motilibacter sp.</title>
        <authorList>
            <person name="Liu S."/>
        </authorList>
    </citation>
    <scope>NUCLEOTIDE SEQUENCE [LARGE SCALE GENOMIC DNA]</scope>
    <source>
        <strain evidence="1 2">E257</strain>
    </source>
</reference>
<dbReference type="SUPFAM" id="SSF54427">
    <property type="entry name" value="NTF2-like"/>
    <property type="match status" value="1"/>
</dbReference>
<evidence type="ECO:0000313" key="1">
    <source>
        <dbReference type="EMBL" id="NHC12471.1"/>
    </source>
</evidence>
<dbReference type="Pfam" id="PF07366">
    <property type="entry name" value="SnoaL"/>
    <property type="match status" value="1"/>
</dbReference>
<dbReference type="Gene3D" id="3.10.450.50">
    <property type="match status" value="1"/>
</dbReference>
<dbReference type="EMBL" id="JAANNP010000001">
    <property type="protein sequence ID" value="NHC12471.1"/>
    <property type="molecule type" value="Genomic_DNA"/>
</dbReference>
<dbReference type="Proteomes" id="UP000800981">
    <property type="component" value="Unassembled WGS sequence"/>
</dbReference>
<keyword evidence="2" id="KW-1185">Reference proteome</keyword>
<gene>
    <name evidence="1" type="ORF">G9H71_01565</name>
</gene>
<sequence>MRALGDDAAPSSGEQLVREFFRVVRSGREPDRAGEFFAPVVLAHQVRSGAAETVRRTPEGYAGHVREMLGQFGRFNLTIDELVAAGDRVYVRWTQAGRHVGAIDGVAATGRPLTVVASAVYRVSGGRITEYWIQQEDSGLTAQLLTPA</sequence>
<protein>
    <submittedName>
        <fullName evidence="1">Ester cyclase</fullName>
    </submittedName>
</protein>
<comment type="caution">
    <text evidence="1">The sequence shown here is derived from an EMBL/GenBank/DDBJ whole genome shotgun (WGS) entry which is preliminary data.</text>
</comment>
<dbReference type="RefSeq" id="WP_166278894.1">
    <property type="nucleotide sequence ID" value="NZ_JAANNP010000001.1"/>
</dbReference>
<organism evidence="1 2">
    <name type="scientific">Motilibacter deserti</name>
    <dbReference type="NCBI Taxonomy" id="2714956"/>
    <lineage>
        <taxon>Bacteria</taxon>
        <taxon>Bacillati</taxon>
        <taxon>Actinomycetota</taxon>
        <taxon>Actinomycetes</taxon>
        <taxon>Motilibacterales</taxon>
        <taxon>Motilibacteraceae</taxon>
        <taxon>Motilibacter</taxon>
    </lineage>
</organism>
<evidence type="ECO:0000313" key="2">
    <source>
        <dbReference type="Proteomes" id="UP000800981"/>
    </source>
</evidence>
<accession>A0ABX0GQS0</accession>
<name>A0ABX0GQS0_9ACTN</name>